<evidence type="ECO:0000259" key="1">
    <source>
        <dbReference type="PROSITE" id="PS50042"/>
    </source>
</evidence>
<comment type="caution">
    <text evidence="2">The sequence shown here is derived from an EMBL/GenBank/DDBJ whole genome shotgun (WGS) entry which is preliminary data.</text>
</comment>
<keyword evidence="3" id="KW-1185">Reference proteome</keyword>
<feature type="domain" description="Cyclic nucleotide-binding" evidence="1">
    <location>
        <begin position="16"/>
        <end position="136"/>
    </location>
</feature>
<dbReference type="PROSITE" id="PS50042">
    <property type="entry name" value="CNMP_BINDING_3"/>
    <property type="match status" value="1"/>
</dbReference>
<dbReference type="OrthoDB" id="190787at2"/>
<dbReference type="Pfam" id="PF00027">
    <property type="entry name" value="cNMP_binding"/>
    <property type="match status" value="1"/>
</dbReference>
<accession>A0A2N3PU48</accession>
<reference evidence="3" key="1">
    <citation type="submission" date="2017-12" db="EMBL/GenBank/DDBJ databases">
        <title>Draft genome sequence of Telmatospirillum siberiense 26-4b1T, an acidotolerant peatland alphaproteobacterium potentially involved in sulfur cycling.</title>
        <authorList>
            <person name="Hausmann B."/>
            <person name="Pjevac P."/>
            <person name="Schreck K."/>
            <person name="Herbold C.W."/>
            <person name="Daims H."/>
            <person name="Wagner M."/>
            <person name="Pester M."/>
            <person name="Loy A."/>
        </authorList>
    </citation>
    <scope>NUCLEOTIDE SEQUENCE [LARGE SCALE GENOMIC DNA]</scope>
    <source>
        <strain evidence="3">26-4b1</strain>
    </source>
</reference>
<dbReference type="InterPro" id="IPR000595">
    <property type="entry name" value="cNMP-bd_dom"/>
</dbReference>
<gene>
    <name evidence="2" type="ORF">CWS72_13595</name>
</gene>
<dbReference type="InterPro" id="IPR014710">
    <property type="entry name" value="RmlC-like_jellyroll"/>
</dbReference>
<evidence type="ECO:0000313" key="2">
    <source>
        <dbReference type="EMBL" id="PKU23906.1"/>
    </source>
</evidence>
<dbReference type="InterPro" id="IPR018490">
    <property type="entry name" value="cNMP-bd_dom_sf"/>
</dbReference>
<dbReference type="AlphaFoldDB" id="A0A2N3PU48"/>
<dbReference type="SMART" id="SM00100">
    <property type="entry name" value="cNMP"/>
    <property type="match status" value="1"/>
</dbReference>
<organism evidence="2 3">
    <name type="scientific">Telmatospirillum siberiense</name>
    <dbReference type="NCBI Taxonomy" id="382514"/>
    <lineage>
        <taxon>Bacteria</taxon>
        <taxon>Pseudomonadati</taxon>
        <taxon>Pseudomonadota</taxon>
        <taxon>Alphaproteobacteria</taxon>
        <taxon>Rhodospirillales</taxon>
        <taxon>Rhodospirillaceae</taxon>
        <taxon>Telmatospirillum</taxon>
    </lineage>
</organism>
<dbReference type="EMBL" id="PIUM01000015">
    <property type="protein sequence ID" value="PKU23906.1"/>
    <property type="molecule type" value="Genomic_DNA"/>
</dbReference>
<name>A0A2N3PU48_9PROT</name>
<dbReference type="RefSeq" id="WP_101251167.1">
    <property type="nucleotide sequence ID" value="NZ_PIUM01000015.1"/>
</dbReference>
<protein>
    <submittedName>
        <fullName evidence="2">Crp/Fnr family transcriptional regulator</fullName>
    </submittedName>
</protein>
<dbReference type="CDD" id="cd00038">
    <property type="entry name" value="CAP_ED"/>
    <property type="match status" value="1"/>
</dbReference>
<dbReference type="SUPFAM" id="SSF51206">
    <property type="entry name" value="cAMP-binding domain-like"/>
    <property type="match status" value="1"/>
</dbReference>
<sequence>MVQIEGLGPLVATHPFFADMDGSALETIVGCCANEVFRTGSYLYRQGEAADKFYLIRDGLVTLEAYVPGRPPIAIETVEAGEIIGWSWLVKPYKWSNDARASGTVRAVSVDGACLRRKMEADRVLGYEIYKRFLPVMARRLAQNRERIVELATEPAGFD</sequence>
<dbReference type="Proteomes" id="UP000233293">
    <property type="component" value="Unassembled WGS sequence"/>
</dbReference>
<dbReference type="Gene3D" id="2.60.120.10">
    <property type="entry name" value="Jelly Rolls"/>
    <property type="match status" value="1"/>
</dbReference>
<proteinExistence type="predicted"/>
<evidence type="ECO:0000313" key="3">
    <source>
        <dbReference type="Proteomes" id="UP000233293"/>
    </source>
</evidence>